<accession>A0A8J6H641</accession>
<dbReference type="EMBL" id="JABDTM020028527">
    <property type="protein sequence ID" value="KAH0808800.1"/>
    <property type="molecule type" value="Genomic_DNA"/>
</dbReference>
<dbReference type="Pfam" id="PF15929">
    <property type="entry name" value="Myofilin"/>
    <property type="match status" value="1"/>
</dbReference>
<dbReference type="AlphaFoldDB" id="A0A8J6H641"/>
<name>A0A8J6H641_TENMO</name>
<organism evidence="1 2">
    <name type="scientific">Tenebrio molitor</name>
    <name type="common">Yellow mealworm beetle</name>
    <dbReference type="NCBI Taxonomy" id="7067"/>
    <lineage>
        <taxon>Eukaryota</taxon>
        <taxon>Metazoa</taxon>
        <taxon>Ecdysozoa</taxon>
        <taxon>Arthropoda</taxon>
        <taxon>Hexapoda</taxon>
        <taxon>Insecta</taxon>
        <taxon>Pterygota</taxon>
        <taxon>Neoptera</taxon>
        <taxon>Endopterygota</taxon>
        <taxon>Coleoptera</taxon>
        <taxon>Polyphaga</taxon>
        <taxon>Cucujiformia</taxon>
        <taxon>Tenebrionidae</taxon>
        <taxon>Tenebrio</taxon>
    </lineage>
</organism>
<sequence>MVWGEITLNGRMELVVIREGSMTARRYIDNVLEPHVVPFAENMGPEFIRQQDNTHNIDIMNSPPSSRNLNAIEHIWDTLGQHLKERELLRNLEHVEEILLEEWKEMAPQVIGNLIESMPRRCEEVLRGKLKKPRHVRPLSPLTGHPISAASDFCGSVRDLPSPHISGISLSGPNVLFLAIPAYGQTYTANAINTPRQQSTTGTRGRRDATAPVVVTSASVLDDVVELEPPAVSVERHQSLTTTRSITPLRKSTHQRILHRIQTLNFYYVSAVLANVEDSGFKDGTFGPNFGAQGSQDIRATEPIHTRPRGIFRPISDLPELGSGWPFGKSIYDDPSHAAERIHVPGYRYDPLHRDTYGYSPRAIYPHNYGSLDRYRPGKSKQ</sequence>
<dbReference type="Gene3D" id="3.30.420.10">
    <property type="entry name" value="Ribonuclease H-like superfamily/Ribonuclease H"/>
    <property type="match status" value="1"/>
</dbReference>
<reference evidence="1" key="2">
    <citation type="submission" date="2021-08" db="EMBL/GenBank/DDBJ databases">
        <authorList>
            <person name="Eriksson T."/>
        </authorList>
    </citation>
    <scope>NUCLEOTIDE SEQUENCE</scope>
    <source>
        <strain evidence="1">Stoneville</strain>
        <tissue evidence="1">Whole head</tissue>
    </source>
</reference>
<evidence type="ECO:0000313" key="1">
    <source>
        <dbReference type="EMBL" id="KAH0808800.1"/>
    </source>
</evidence>
<gene>
    <name evidence="1" type="ORF">GEV33_013991</name>
</gene>
<reference evidence="1" key="1">
    <citation type="journal article" date="2020" name="J Insects Food Feed">
        <title>The yellow mealworm (Tenebrio molitor) genome: a resource for the emerging insects as food and feed industry.</title>
        <authorList>
            <person name="Eriksson T."/>
            <person name="Andere A."/>
            <person name="Kelstrup H."/>
            <person name="Emery V."/>
            <person name="Picard C."/>
        </authorList>
    </citation>
    <scope>NUCLEOTIDE SEQUENCE</scope>
    <source>
        <strain evidence="1">Stoneville</strain>
        <tissue evidence="1">Whole head</tissue>
    </source>
</reference>
<protein>
    <submittedName>
        <fullName evidence="1">Uncharacterized protein</fullName>
    </submittedName>
</protein>
<evidence type="ECO:0000313" key="2">
    <source>
        <dbReference type="Proteomes" id="UP000719412"/>
    </source>
</evidence>
<dbReference type="InterPro" id="IPR031828">
    <property type="entry name" value="Myofilin"/>
</dbReference>
<keyword evidence="2" id="KW-1185">Reference proteome</keyword>
<proteinExistence type="predicted"/>
<comment type="caution">
    <text evidence="1">The sequence shown here is derived from an EMBL/GenBank/DDBJ whole genome shotgun (WGS) entry which is preliminary data.</text>
</comment>
<dbReference type="Proteomes" id="UP000719412">
    <property type="component" value="Unassembled WGS sequence"/>
</dbReference>
<dbReference type="GO" id="GO:0003676">
    <property type="term" value="F:nucleic acid binding"/>
    <property type="evidence" value="ECO:0007669"/>
    <property type="project" value="InterPro"/>
</dbReference>
<dbReference type="InterPro" id="IPR036397">
    <property type="entry name" value="RNaseH_sf"/>
</dbReference>